<keyword evidence="3" id="KW-1185">Reference proteome</keyword>
<dbReference type="GO" id="GO:0006888">
    <property type="term" value="P:endoplasmic reticulum to Golgi vesicle-mediated transport"/>
    <property type="evidence" value="ECO:0007669"/>
    <property type="project" value="InterPro"/>
</dbReference>
<organism evidence="2 3">
    <name type="scientific">Thalassiosira oceanica</name>
    <name type="common">Marine diatom</name>
    <dbReference type="NCBI Taxonomy" id="159749"/>
    <lineage>
        <taxon>Eukaryota</taxon>
        <taxon>Sar</taxon>
        <taxon>Stramenopiles</taxon>
        <taxon>Ochrophyta</taxon>
        <taxon>Bacillariophyta</taxon>
        <taxon>Coscinodiscophyceae</taxon>
        <taxon>Thalassiosirophycidae</taxon>
        <taxon>Thalassiosirales</taxon>
        <taxon>Thalassiosiraceae</taxon>
        <taxon>Thalassiosira</taxon>
    </lineage>
</organism>
<dbReference type="AlphaFoldDB" id="K0SLH3"/>
<dbReference type="SUPFAM" id="SSF64356">
    <property type="entry name" value="SNARE-like"/>
    <property type="match status" value="1"/>
</dbReference>
<dbReference type="Pfam" id="PF04628">
    <property type="entry name" value="Sedlin_N"/>
    <property type="match status" value="1"/>
</dbReference>
<feature type="region of interest" description="Disordered" evidence="1">
    <location>
        <begin position="247"/>
        <end position="266"/>
    </location>
</feature>
<dbReference type="EMBL" id="AGNL01015231">
    <property type="protein sequence ID" value="EJK66160.1"/>
    <property type="molecule type" value="Genomic_DNA"/>
</dbReference>
<evidence type="ECO:0000313" key="2">
    <source>
        <dbReference type="EMBL" id="EJK66160.1"/>
    </source>
</evidence>
<dbReference type="InterPro" id="IPR011012">
    <property type="entry name" value="Longin-like_dom_sf"/>
</dbReference>
<protein>
    <submittedName>
        <fullName evidence="2">Uncharacterized protein</fullName>
    </submittedName>
</protein>
<reference evidence="2 3" key="1">
    <citation type="journal article" date="2012" name="Genome Biol.">
        <title>Genome and low-iron response of an oceanic diatom adapted to chronic iron limitation.</title>
        <authorList>
            <person name="Lommer M."/>
            <person name="Specht M."/>
            <person name="Roy A.S."/>
            <person name="Kraemer L."/>
            <person name="Andreson R."/>
            <person name="Gutowska M.A."/>
            <person name="Wolf J."/>
            <person name="Bergner S.V."/>
            <person name="Schilhabel M.B."/>
            <person name="Klostermeier U.C."/>
            <person name="Beiko R.G."/>
            <person name="Rosenstiel P."/>
            <person name="Hippler M."/>
            <person name="Laroche J."/>
        </authorList>
    </citation>
    <scope>NUCLEOTIDE SEQUENCE [LARGE SCALE GENOMIC DNA]</scope>
    <source>
        <strain evidence="2 3">CCMP1005</strain>
    </source>
</reference>
<evidence type="ECO:0000256" key="1">
    <source>
        <dbReference type="SAM" id="MobiDB-lite"/>
    </source>
</evidence>
<feature type="region of interest" description="Disordered" evidence="1">
    <location>
        <begin position="32"/>
        <end position="86"/>
    </location>
</feature>
<feature type="compositionally biased region" description="Low complexity" evidence="1">
    <location>
        <begin position="112"/>
        <end position="121"/>
    </location>
</feature>
<sequence length="295" mass="30507">MMSATSIPVRLLSSVAVIGRDNEPIYLRGELYKARETQDSPDDAGGTSSIVEPEHEEGAAAAADGNDTVAGEASQASSSAASSAAASTKRSTSLFGRIKGAVTPNTSEVINSSGQSSAADKAGGGDDDEDGGDPFGFFSANNASCAHASLASSALAGPAVQMSLTEQLVLHASLDRFEERMAGGRGNGAAPRWRTPGSSGANGMWMGRLCRVEERWNVYGYLTNTGVKFMIVVEELYMTRDGKAVSATSSTPGLSGGSAAPTNHREGDLRNIFGHLHELVGRESCAPSLSSTLTR</sequence>
<dbReference type="OMA" id="NASCAHA"/>
<dbReference type="eggNOG" id="ENOG502RUMZ">
    <property type="taxonomic scope" value="Eukaryota"/>
</dbReference>
<dbReference type="Proteomes" id="UP000266841">
    <property type="component" value="Unassembled WGS sequence"/>
</dbReference>
<comment type="caution">
    <text evidence="2">The sequence shown here is derived from an EMBL/GenBank/DDBJ whole genome shotgun (WGS) entry which is preliminary data.</text>
</comment>
<dbReference type="Gene3D" id="3.30.450.70">
    <property type="match status" value="1"/>
</dbReference>
<dbReference type="PANTHER" id="PTHR12403">
    <property type="entry name" value="TRAFFICKING PROTEIN PARTICLE COMPLEX SUBUNIT 2"/>
    <property type="match status" value="1"/>
</dbReference>
<name>K0SLH3_THAOC</name>
<feature type="compositionally biased region" description="Low complexity" evidence="1">
    <location>
        <begin position="73"/>
        <end position="86"/>
    </location>
</feature>
<feature type="region of interest" description="Disordered" evidence="1">
    <location>
        <begin position="105"/>
        <end position="135"/>
    </location>
</feature>
<accession>K0SLH3</accession>
<gene>
    <name evidence="2" type="ORF">THAOC_12935</name>
</gene>
<evidence type="ECO:0000313" key="3">
    <source>
        <dbReference type="Proteomes" id="UP000266841"/>
    </source>
</evidence>
<proteinExistence type="predicted"/>
<dbReference type="InterPro" id="IPR006722">
    <property type="entry name" value="Sedlin"/>
</dbReference>
<dbReference type="GO" id="GO:0005737">
    <property type="term" value="C:cytoplasm"/>
    <property type="evidence" value="ECO:0007669"/>
    <property type="project" value="GOC"/>
</dbReference>
<dbReference type="OrthoDB" id="10258445at2759"/>